<evidence type="ECO:0000256" key="5">
    <source>
        <dbReference type="SAM" id="Phobius"/>
    </source>
</evidence>
<organism evidence="7 8">
    <name type="scientific">Patella caerulea</name>
    <name type="common">Rayed Mediterranean limpet</name>
    <dbReference type="NCBI Taxonomy" id="87958"/>
    <lineage>
        <taxon>Eukaryota</taxon>
        <taxon>Metazoa</taxon>
        <taxon>Spiralia</taxon>
        <taxon>Lophotrochozoa</taxon>
        <taxon>Mollusca</taxon>
        <taxon>Gastropoda</taxon>
        <taxon>Patellogastropoda</taxon>
        <taxon>Patelloidea</taxon>
        <taxon>Patellidae</taxon>
        <taxon>Patella</taxon>
    </lineage>
</organism>
<dbReference type="AlphaFoldDB" id="A0AAN8JM91"/>
<feature type="transmembrane region" description="Helical" evidence="5">
    <location>
        <begin position="41"/>
        <end position="62"/>
    </location>
</feature>
<accession>A0AAN8JM91</accession>
<evidence type="ECO:0000313" key="7">
    <source>
        <dbReference type="EMBL" id="KAK6180451.1"/>
    </source>
</evidence>
<evidence type="ECO:0000256" key="1">
    <source>
        <dbReference type="ARBA" id="ARBA00004141"/>
    </source>
</evidence>
<reference evidence="7 8" key="1">
    <citation type="submission" date="2024-01" db="EMBL/GenBank/DDBJ databases">
        <title>The genome of the rayed Mediterranean limpet Patella caerulea (Linnaeus, 1758).</title>
        <authorList>
            <person name="Anh-Thu Weber A."/>
            <person name="Halstead-Nussloch G."/>
        </authorList>
    </citation>
    <scope>NUCLEOTIDE SEQUENCE [LARGE SCALE GENOMIC DNA]</scope>
    <source>
        <strain evidence="7">AATW-2023a</strain>
        <tissue evidence="7">Whole specimen</tissue>
    </source>
</reference>
<evidence type="ECO:0000259" key="6">
    <source>
        <dbReference type="Pfam" id="PF03151"/>
    </source>
</evidence>
<sequence length="348" mass="38583">MMPSPFNGLCAFISWTLTSFLCHWTAKRFLKTWDAVIQSDTLISSSTLTFLQCFTCIILLDIRSQIGTENSSKLISCIKIVAHILATFCTNYSMTFMNAASTFTIKLLEPITSAVAQSFFQNISIPPSSLISLPIIVYGALLFTGSPLGGIEISSGTFLAFMSNIILATRNIAISTEHKMNSESSESQMNSENSESQMNWRKPKAILVFLFFAVTVLIATAHTERREAFAKNTTLMVLLVIGSGIFHVMYSYISTNIVLKTMTVFNHSILNICKRLLVVVLLYAVGSRRASGANWMGLLMCTVGLVIHVLGRRYTAHVPTITSTRKGTWSWCGLFRLPCTLELLCLYV</sequence>
<dbReference type="GO" id="GO:0016020">
    <property type="term" value="C:membrane"/>
    <property type="evidence" value="ECO:0007669"/>
    <property type="project" value="UniProtKB-SubCell"/>
</dbReference>
<feature type="domain" description="Sugar phosphate transporter" evidence="6">
    <location>
        <begin position="11"/>
        <end position="305"/>
    </location>
</feature>
<keyword evidence="3 5" id="KW-1133">Transmembrane helix</keyword>
<dbReference type="InterPro" id="IPR004853">
    <property type="entry name" value="Sugar_P_trans_dom"/>
</dbReference>
<feature type="transmembrane region" description="Helical" evidence="5">
    <location>
        <begin position="74"/>
        <end position="94"/>
    </location>
</feature>
<proteinExistence type="predicted"/>
<feature type="transmembrane region" description="Helical" evidence="5">
    <location>
        <begin position="292"/>
        <end position="311"/>
    </location>
</feature>
<dbReference type="PANTHER" id="PTHR11132">
    <property type="entry name" value="SOLUTE CARRIER FAMILY 35"/>
    <property type="match status" value="1"/>
</dbReference>
<evidence type="ECO:0000256" key="4">
    <source>
        <dbReference type="ARBA" id="ARBA00023136"/>
    </source>
</evidence>
<evidence type="ECO:0000256" key="3">
    <source>
        <dbReference type="ARBA" id="ARBA00022989"/>
    </source>
</evidence>
<protein>
    <recommendedName>
        <fullName evidence="6">Sugar phosphate transporter domain-containing protein</fullName>
    </recommendedName>
</protein>
<feature type="transmembrane region" description="Helical" evidence="5">
    <location>
        <begin position="205"/>
        <end position="223"/>
    </location>
</feature>
<dbReference type="Pfam" id="PF03151">
    <property type="entry name" value="TPT"/>
    <property type="match status" value="1"/>
</dbReference>
<dbReference type="InterPro" id="IPR050186">
    <property type="entry name" value="TPT_transporter"/>
</dbReference>
<dbReference type="EMBL" id="JAZGQO010000008">
    <property type="protein sequence ID" value="KAK6180451.1"/>
    <property type="molecule type" value="Genomic_DNA"/>
</dbReference>
<evidence type="ECO:0000256" key="2">
    <source>
        <dbReference type="ARBA" id="ARBA00022692"/>
    </source>
</evidence>
<name>A0AAN8JM91_PATCE</name>
<keyword evidence="8" id="KW-1185">Reference proteome</keyword>
<comment type="subcellular location">
    <subcellularLocation>
        <location evidence="1">Membrane</location>
        <topology evidence="1">Multi-pass membrane protein</topology>
    </subcellularLocation>
</comment>
<feature type="transmembrane region" description="Helical" evidence="5">
    <location>
        <begin position="235"/>
        <end position="253"/>
    </location>
</feature>
<keyword evidence="4 5" id="KW-0472">Membrane</keyword>
<evidence type="ECO:0000313" key="8">
    <source>
        <dbReference type="Proteomes" id="UP001347796"/>
    </source>
</evidence>
<dbReference type="Proteomes" id="UP001347796">
    <property type="component" value="Unassembled WGS sequence"/>
</dbReference>
<keyword evidence="2 5" id="KW-0812">Transmembrane</keyword>
<comment type="caution">
    <text evidence="7">The sequence shown here is derived from an EMBL/GenBank/DDBJ whole genome shotgun (WGS) entry which is preliminary data.</text>
</comment>
<feature type="transmembrane region" description="Helical" evidence="5">
    <location>
        <begin position="265"/>
        <end position="286"/>
    </location>
</feature>
<gene>
    <name evidence="7" type="ORF">SNE40_012603</name>
</gene>